<gene>
    <name evidence="2" type="ORF">AMETH_0497</name>
</gene>
<protein>
    <submittedName>
        <fullName evidence="2">Uncharacterized protein</fullName>
    </submittedName>
</protein>
<dbReference type="KEGG" id="amq:AMETH_0497"/>
<dbReference type="AlphaFoldDB" id="A0A076MIN7"/>
<accession>A0A076MIN7</accession>
<name>A0A076MIN7_AMYME</name>
<evidence type="ECO:0000256" key="1">
    <source>
        <dbReference type="SAM" id="MobiDB-lite"/>
    </source>
</evidence>
<evidence type="ECO:0000313" key="2">
    <source>
        <dbReference type="EMBL" id="AIJ20589.1"/>
    </source>
</evidence>
<keyword evidence="3" id="KW-1185">Reference proteome</keyword>
<sequence length="67" mass="7733">MTEQTVPGRRTRNQALRPTLGEARERGLAQRHLRKLMRLAREQPCRCGDVHRHACSYPDVVRALDPT</sequence>
<proteinExistence type="predicted"/>
<organism evidence="2 3">
    <name type="scientific">Amycolatopsis methanolica 239</name>
    <dbReference type="NCBI Taxonomy" id="1068978"/>
    <lineage>
        <taxon>Bacteria</taxon>
        <taxon>Bacillati</taxon>
        <taxon>Actinomycetota</taxon>
        <taxon>Actinomycetes</taxon>
        <taxon>Pseudonocardiales</taxon>
        <taxon>Pseudonocardiaceae</taxon>
        <taxon>Amycolatopsis</taxon>
        <taxon>Amycolatopsis methanolica group</taxon>
    </lineage>
</organism>
<dbReference type="PATRIC" id="fig|1068978.7.peg.523"/>
<dbReference type="OrthoDB" id="3637338at2"/>
<reference evidence="2 3" key="1">
    <citation type="submission" date="2014-07" db="EMBL/GenBank/DDBJ databases">
        <title>Whole Genome Sequence of the Amycolatopsis methanolica 239.</title>
        <authorList>
            <person name="Tang B."/>
        </authorList>
    </citation>
    <scope>NUCLEOTIDE SEQUENCE [LARGE SCALE GENOMIC DNA]</scope>
    <source>
        <strain evidence="2 3">239</strain>
    </source>
</reference>
<dbReference type="Proteomes" id="UP000062973">
    <property type="component" value="Chromosome"/>
</dbReference>
<evidence type="ECO:0000313" key="3">
    <source>
        <dbReference type="Proteomes" id="UP000062973"/>
    </source>
</evidence>
<dbReference type="RefSeq" id="WP_017986456.1">
    <property type="nucleotide sequence ID" value="NZ_AQUL01000001.1"/>
</dbReference>
<dbReference type="HOGENOM" id="CLU_2802962_0_0_11"/>
<feature type="region of interest" description="Disordered" evidence="1">
    <location>
        <begin position="1"/>
        <end position="20"/>
    </location>
</feature>
<dbReference type="EMBL" id="CP009110">
    <property type="protein sequence ID" value="AIJ20589.1"/>
    <property type="molecule type" value="Genomic_DNA"/>
</dbReference>